<dbReference type="PANTHER" id="PTHR33870">
    <property type="entry name" value="CARDIOMYOPATHY-ASSOCIATED PROTEIN"/>
    <property type="match status" value="1"/>
</dbReference>
<accession>A0AAV0CNW3</accession>
<feature type="region of interest" description="Disordered" evidence="1">
    <location>
        <begin position="871"/>
        <end position="907"/>
    </location>
</feature>
<feature type="region of interest" description="Disordered" evidence="1">
    <location>
        <begin position="211"/>
        <end position="263"/>
    </location>
</feature>
<feature type="region of interest" description="Disordered" evidence="1">
    <location>
        <begin position="158"/>
        <end position="197"/>
    </location>
</feature>
<evidence type="ECO:0000313" key="4">
    <source>
        <dbReference type="Proteomes" id="UP001152523"/>
    </source>
</evidence>
<comment type="caution">
    <text evidence="3">The sequence shown here is derived from an EMBL/GenBank/DDBJ whole genome shotgun (WGS) entry which is preliminary data.</text>
</comment>
<feature type="compositionally biased region" description="Low complexity" evidence="1">
    <location>
        <begin position="886"/>
        <end position="907"/>
    </location>
</feature>
<dbReference type="EMBL" id="CAMAPF010000033">
    <property type="protein sequence ID" value="CAH9079265.1"/>
    <property type="molecule type" value="Genomic_DNA"/>
</dbReference>
<feature type="compositionally biased region" description="Acidic residues" evidence="1">
    <location>
        <begin position="172"/>
        <end position="187"/>
    </location>
</feature>
<keyword evidence="2" id="KW-0812">Transmembrane</keyword>
<gene>
    <name evidence="3" type="ORF">CEPIT_LOCUS6799</name>
</gene>
<dbReference type="Proteomes" id="UP001152523">
    <property type="component" value="Unassembled WGS sequence"/>
</dbReference>
<feature type="compositionally biased region" description="Basic and acidic residues" evidence="1">
    <location>
        <begin position="558"/>
        <end position="580"/>
    </location>
</feature>
<feature type="transmembrane region" description="Helical" evidence="2">
    <location>
        <begin position="49"/>
        <end position="74"/>
    </location>
</feature>
<evidence type="ECO:0000256" key="2">
    <source>
        <dbReference type="SAM" id="Phobius"/>
    </source>
</evidence>
<feature type="transmembrane region" description="Helical" evidence="2">
    <location>
        <begin position="15"/>
        <end position="42"/>
    </location>
</feature>
<proteinExistence type="predicted"/>
<evidence type="ECO:0000313" key="3">
    <source>
        <dbReference type="EMBL" id="CAH9079265.1"/>
    </source>
</evidence>
<name>A0AAV0CNW3_9ASTE</name>
<evidence type="ECO:0000256" key="1">
    <source>
        <dbReference type="SAM" id="MobiDB-lite"/>
    </source>
</evidence>
<protein>
    <submittedName>
        <fullName evidence="3">Uncharacterized protein</fullName>
    </submittedName>
</protein>
<keyword evidence="4" id="KW-1185">Reference proteome</keyword>
<sequence length="907" mass="100960">MGVELPAIGAQMIKVVIFCIRVCCRTVIDHPFLVALLGLLAFLYRSFPFLFSALLSISPVIVCTALLLGTLLSFGHPNAPEIESEEEKTVHDIVAPLKSRVSCDSIVLEQESQEIQLERHGDKKVTGYSPIPNMDNSNKQARLAIDNDKSVDYFDSKAVNVNTCPGSPWKQEDDEEEDDSDDDEIESLESYSPDKSVANIIPMLDELHPLLDEDCPQPVDLSRVDSDEFTDGIINQEEEESEDDDSENDEDEEESNKSAISWTEEDEKNVLELGSSDLERNLRLEGLIAKRIAQKFMGTTLTKRNFINSEGVDDLPFNVAPISTARKNPFDIPDGENGLRLPPIPGSAPSVLHPRRNPFDLPYDSSEEKPVVMEGFFQKEFEAFQPKETFFTRHQSFKPSIFGQNKNDARLRPFFVPEKIESEGESYAPFQRQSSGLSDDKVRFVPETESTGLAQSIITDELISQDQNLMSHVEHLYGQVEHASNFSEVEQLELVRNGKKDIFGVEIEGKQDSHLIHEGNVADMLDFSETETNSSSAFFEQNYNWKLLSDLEDKSGQAEEKAIFKDPSAERSDVNPHKEPMYNSSLTSLQNHISFAERESFESSLVINQYTTMVSKEMIATSSNSQPIDQSDFSVFDSNAHIKASHGMMESVSSNSSKVLSNDPSENNGAFDLSILSQEDQKLVFVGHGNGLEEKTTSGNVEELASSYPSTNHPSKDHKEAQEPPLILLKSVYEADIAQSDVKTTACDEVEIAKHVRLSETREVLVETVAEVDGMKDHDKTLLTELDGQLHEDNSVRQSIHDSYDVNVNKAESSASSFLKESSEFNLDSSAMQLNSEDQLPEVASDDDEALKHETGSSIRSIRKIRCEYKVRQAGVNGKKEESVKSDASTSSSSSSDDSSSSDSDRD</sequence>
<feature type="region of interest" description="Disordered" evidence="1">
    <location>
        <begin position="558"/>
        <end position="582"/>
    </location>
</feature>
<feature type="compositionally biased region" description="Acidic residues" evidence="1">
    <location>
        <begin position="236"/>
        <end position="254"/>
    </location>
</feature>
<keyword evidence="2" id="KW-0472">Membrane</keyword>
<dbReference type="AlphaFoldDB" id="A0AAV0CNW3"/>
<dbReference type="PANTHER" id="PTHR33870:SF4">
    <property type="entry name" value="CARDIOMYOPATHY-ASSOCIATED PROTEIN"/>
    <property type="match status" value="1"/>
</dbReference>
<reference evidence="3" key="1">
    <citation type="submission" date="2022-07" db="EMBL/GenBank/DDBJ databases">
        <authorList>
            <person name="Macas J."/>
            <person name="Novak P."/>
            <person name="Neumann P."/>
        </authorList>
    </citation>
    <scope>NUCLEOTIDE SEQUENCE</scope>
</reference>
<organism evidence="3 4">
    <name type="scientific">Cuscuta epithymum</name>
    <dbReference type="NCBI Taxonomy" id="186058"/>
    <lineage>
        <taxon>Eukaryota</taxon>
        <taxon>Viridiplantae</taxon>
        <taxon>Streptophyta</taxon>
        <taxon>Embryophyta</taxon>
        <taxon>Tracheophyta</taxon>
        <taxon>Spermatophyta</taxon>
        <taxon>Magnoliopsida</taxon>
        <taxon>eudicotyledons</taxon>
        <taxon>Gunneridae</taxon>
        <taxon>Pentapetalae</taxon>
        <taxon>asterids</taxon>
        <taxon>lamiids</taxon>
        <taxon>Solanales</taxon>
        <taxon>Convolvulaceae</taxon>
        <taxon>Cuscuteae</taxon>
        <taxon>Cuscuta</taxon>
        <taxon>Cuscuta subgen. Cuscuta</taxon>
    </lineage>
</organism>
<keyword evidence="2" id="KW-1133">Transmembrane helix</keyword>
<feature type="region of interest" description="Disordered" evidence="1">
    <location>
        <begin position="118"/>
        <end position="137"/>
    </location>
</feature>
<feature type="region of interest" description="Disordered" evidence="1">
    <location>
        <begin position="694"/>
        <end position="719"/>
    </location>
</feature>